<comment type="caution">
    <text evidence="2">The sequence shown here is derived from an EMBL/GenBank/DDBJ whole genome shotgun (WGS) entry which is preliminary data.</text>
</comment>
<gene>
    <name evidence="2" type="ORF">CKO13_02010</name>
</gene>
<dbReference type="SUPFAM" id="SSF52540">
    <property type="entry name" value="P-loop containing nucleoside triphosphate hydrolases"/>
    <property type="match status" value="1"/>
</dbReference>
<evidence type="ECO:0000313" key="2">
    <source>
        <dbReference type="EMBL" id="MBK1725814.1"/>
    </source>
</evidence>
<dbReference type="InterPro" id="IPR027417">
    <property type="entry name" value="P-loop_NTPase"/>
</dbReference>
<evidence type="ECO:0000259" key="1">
    <source>
        <dbReference type="SMART" id="SM00382"/>
    </source>
</evidence>
<protein>
    <recommendedName>
        <fullName evidence="1">AAA+ ATPase domain-containing protein</fullName>
    </recommendedName>
</protein>
<keyword evidence="3" id="KW-1185">Reference proteome</keyword>
<dbReference type="SMART" id="SM00382">
    <property type="entry name" value="AAA"/>
    <property type="match status" value="1"/>
</dbReference>
<dbReference type="Proteomes" id="UP000738126">
    <property type="component" value="Unassembled WGS sequence"/>
</dbReference>
<dbReference type="EMBL" id="NRSH01000011">
    <property type="protein sequence ID" value="MBK1725814.1"/>
    <property type="molecule type" value="Genomic_DNA"/>
</dbReference>
<proteinExistence type="predicted"/>
<sequence>MEACYRELGFTGSPFSITPDTDFFYPGGQHKAALAHMRYGMTAGGFALLTGEVGLGKTLLCRYLLRSPPARVRTAYVFNPAQSYEDLLSSIHHDLQGEWLAGMTPGQMQRAIYDGLIAMAEGGERAAVVIDEAHRLAPELLESLRLLSNLDTEKQKLLSLLLVGQPELDRTLALRAMRPLAQRIGVRYHLAPFSRPETARYLRHRILTARERDFDFEVSAPAAAVIHRESQGVPRRINQIADRAVLAAYAQRVAAVTRRHAKRAAREVRRGGGAL</sequence>
<dbReference type="InterPro" id="IPR049945">
    <property type="entry name" value="AAA_22"/>
</dbReference>
<feature type="domain" description="AAA+ ATPase" evidence="1">
    <location>
        <begin position="43"/>
        <end position="185"/>
    </location>
</feature>
<reference evidence="2 3" key="1">
    <citation type="journal article" date="2020" name="Microorganisms">
        <title>Osmotic Adaptation and Compatible Solute Biosynthesis of Phototrophic Bacteria as Revealed from Genome Analyses.</title>
        <authorList>
            <person name="Imhoff J.F."/>
            <person name="Rahn T."/>
            <person name="Kunzel S."/>
            <person name="Keller A."/>
            <person name="Neulinger S.C."/>
        </authorList>
    </citation>
    <scope>NUCLEOTIDE SEQUENCE [LARGE SCALE GENOMIC DNA]</scope>
    <source>
        <strain evidence="2 3">DSM 15116</strain>
    </source>
</reference>
<dbReference type="InterPro" id="IPR052026">
    <property type="entry name" value="ExeA_AAA_ATPase_DNA-bind"/>
</dbReference>
<organism evidence="2 3">
    <name type="scientific">Halorhodospira neutriphila</name>
    <dbReference type="NCBI Taxonomy" id="168379"/>
    <lineage>
        <taxon>Bacteria</taxon>
        <taxon>Pseudomonadati</taxon>
        <taxon>Pseudomonadota</taxon>
        <taxon>Gammaproteobacteria</taxon>
        <taxon>Chromatiales</taxon>
        <taxon>Ectothiorhodospiraceae</taxon>
        <taxon>Halorhodospira</taxon>
    </lineage>
</organism>
<dbReference type="InterPro" id="IPR003593">
    <property type="entry name" value="AAA+_ATPase"/>
</dbReference>
<accession>A0ABS1E690</accession>
<name>A0ABS1E690_9GAMM</name>
<dbReference type="PANTHER" id="PTHR35894:SF1">
    <property type="entry name" value="PHOSPHORIBULOKINASE _ URIDINE KINASE FAMILY"/>
    <property type="match status" value="1"/>
</dbReference>
<dbReference type="Gene3D" id="3.40.50.300">
    <property type="entry name" value="P-loop containing nucleotide triphosphate hydrolases"/>
    <property type="match status" value="1"/>
</dbReference>
<dbReference type="Pfam" id="PF13401">
    <property type="entry name" value="AAA_22"/>
    <property type="match status" value="1"/>
</dbReference>
<dbReference type="PANTHER" id="PTHR35894">
    <property type="entry name" value="GENERAL SECRETION PATHWAY PROTEIN A-RELATED"/>
    <property type="match status" value="1"/>
</dbReference>
<evidence type="ECO:0000313" key="3">
    <source>
        <dbReference type="Proteomes" id="UP000738126"/>
    </source>
</evidence>